<evidence type="ECO:0000256" key="1">
    <source>
        <dbReference type="SAM" id="Coils"/>
    </source>
</evidence>
<evidence type="ECO:0000313" key="3">
    <source>
        <dbReference type="Proteomes" id="UP000531659"/>
    </source>
</evidence>
<keyword evidence="1" id="KW-0175">Coiled coil</keyword>
<dbReference type="RefSeq" id="WP_171296791.1">
    <property type="nucleotide sequence ID" value="NZ_CP087098.1"/>
</dbReference>
<dbReference type="EMBL" id="JABEYB010000006">
    <property type="protein sequence ID" value="NNU76049.1"/>
    <property type="molecule type" value="Genomic_DNA"/>
</dbReference>
<protein>
    <submittedName>
        <fullName evidence="2">Uncharacterized protein</fullName>
    </submittedName>
</protein>
<gene>
    <name evidence="2" type="ORF">HLQ16_08930</name>
</gene>
<proteinExistence type="predicted"/>
<dbReference type="AlphaFoldDB" id="A0A7Y3WSK8"/>
<evidence type="ECO:0000313" key="2">
    <source>
        <dbReference type="EMBL" id="NNU76049.1"/>
    </source>
</evidence>
<organism evidence="2 3">
    <name type="scientific">Clostridium estertheticum</name>
    <dbReference type="NCBI Taxonomy" id="238834"/>
    <lineage>
        <taxon>Bacteria</taxon>
        <taxon>Bacillati</taxon>
        <taxon>Bacillota</taxon>
        <taxon>Clostridia</taxon>
        <taxon>Eubacteriales</taxon>
        <taxon>Clostridiaceae</taxon>
        <taxon>Clostridium</taxon>
    </lineage>
</organism>
<reference evidence="2 3" key="1">
    <citation type="submission" date="2020-05" db="EMBL/GenBank/DDBJ databases">
        <title>Complete genome of Clostridium estertheticum subspecies estertheticum, isolated from Vacuum packed lamb meat from New Zealand imported to Switzerland.</title>
        <authorList>
            <person name="Wambui J."/>
            <person name="Stevens M.J.A."/>
            <person name="Stephan R."/>
        </authorList>
    </citation>
    <scope>NUCLEOTIDE SEQUENCE [LARGE SCALE GENOMIC DNA]</scope>
    <source>
        <strain evidence="2 3">CEST001</strain>
    </source>
</reference>
<comment type="caution">
    <text evidence="2">The sequence shown here is derived from an EMBL/GenBank/DDBJ whole genome shotgun (WGS) entry which is preliminary data.</text>
</comment>
<sequence length="83" mass="9736">MDEKEEQKQELQQQLEWVQYRQNMLDIIEEKLLQMREITEKAKEENLSSQEIEVLNASLNNLASQVNALDSESRGTEEGKILE</sequence>
<accession>A0A7Y3WSK8</accession>
<dbReference type="Proteomes" id="UP000531659">
    <property type="component" value="Unassembled WGS sequence"/>
</dbReference>
<feature type="coiled-coil region" evidence="1">
    <location>
        <begin position="1"/>
        <end position="72"/>
    </location>
</feature>
<name>A0A7Y3WSK8_9CLOT</name>